<keyword evidence="3 4" id="KW-0326">Glycosidase</keyword>
<dbReference type="InterPro" id="IPR006626">
    <property type="entry name" value="PbH1"/>
</dbReference>
<dbReference type="PROSITE" id="PS51257">
    <property type="entry name" value="PROKAR_LIPOPROTEIN"/>
    <property type="match status" value="1"/>
</dbReference>
<dbReference type="PANTHER" id="PTHR31339:SF9">
    <property type="entry name" value="PLASMIN AND FIBRONECTIN-BINDING PROTEIN A"/>
    <property type="match status" value="1"/>
</dbReference>
<evidence type="ECO:0000313" key="7">
    <source>
        <dbReference type="EMBL" id="TDO24644.1"/>
    </source>
</evidence>
<dbReference type="Proteomes" id="UP000295499">
    <property type="component" value="Unassembled WGS sequence"/>
</dbReference>
<proteinExistence type="inferred from homology"/>
<evidence type="ECO:0000313" key="8">
    <source>
        <dbReference type="Proteomes" id="UP000295499"/>
    </source>
</evidence>
<evidence type="ECO:0000256" key="5">
    <source>
        <dbReference type="SAM" id="SignalP"/>
    </source>
</evidence>
<feature type="chain" id="PRO_5020394282" evidence="5">
    <location>
        <begin position="20"/>
        <end position="464"/>
    </location>
</feature>
<comment type="caution">
    <text evidence="7">The sequence shown here is derived from an EMBL/GenBank/DDBJ whole genome shotgun (WGS) entry which is preliminary data.</text>
</comment>
<dbReference type="Gene3D" id="2.160.20.10">
    <property type="entry name" value="Single-stranded right-handed beta-helix, Pectin lyase-like"/>
    <property type="match status" value="1"/>
</dbReference>
<evidence type="ECO:0000256" key="2">
    <source>
        <dbReference type="ARBA" id="ARBA00022801"/>
    </source>
</evidence>
<evidence type="ECO:0000259" key="6">
    <source>
        <dbReference type="Pfam" id="PF12708"/>
    </source>
</evidence>
<keyword evidence="5" id="KW-0732">Signal</keyword>
<dbReference type="GO" id="GO:0005975">
    <property type="term" value="P:carbohydrate metabolic process"/>
    <property type="evidence" value="ECO:0007669"/>
    <property type="project" value="InterPro"/>
</dbReference>
<dbReference type="SMART" id="SM00710">
    <property type="entry name" value="PbH1"/>
    <property type="match status" value="7"/>
</dbReference>
<dbReference type="Pfam" id="PF00295">
    <property type="entry name" value="Glyco_hydro_28"/>
    <property type="match status" value="1"/>
</dbReference>
<feature type="domain" description="Rhamnogalacturonase A/B/Epimerase-like pectate lyase" evidence="6">
    <location>
        <begin position="59"/>
        <end position="114"/>
    </location>
</feature>
<dbReference type="InterPro" id="IPR011050">
    <property type="entry name" value="Pectin_lyase_fold/virulence"/>
</dbReference>
<sequence length="464" mass="51919">MRACALLKTHSIMKLFCLAVLITACFFSCKSPDAKSPSRIEKRDEILKNIIPPKISENRKVLTDFGAKGDSLTNNKPAFDRVLKACKEQNGCRLIVPPGIYLINGPIHLVDNTCLELKKGAKLVFSTNSKDYLPLVPTSWEGTLIYNYSPLIYAYQVKNVAIIGEGIIDGNGKNGFSKWYDLQKPAQQLTRKMNHDGMPVKERLFGEGHYLRPQLIQFFECKNILIEGVTIANSPFWSVHFLKSENITARKVKFDAFNKNNDGFDPEYSKNILIEDIDFNNADDNVAIKAGRDHEGRKTAMSSENIIIRNCRFKGLHGVVIGSEMSAGVQNVFVENCGYGGYCKRGIYLKSNADRGGFIKNIYVNDVEFGDVEDGVFITSFYHGEGKGFETDIRDIFIENLKFKSASHAGLVIQGYPTKKVSNVNFTNVRIDSCVNGISFTNAEHIMFNNVVIGREMEVPTAVK</sequence>
<evidence type="ECO:0000256" key="1">
    <source>
        <dbReference type="ARBA" id="ARBA00008834"/>
    </source>
</evidence>
<evidence type="ECO:0000256" key="4">
    <source>
        <dbReference type="RuleBase" id="RU361169"/>
    </source>
</evidence>
<feature type="signal peptide" evidence="5">
    <location>
        <begin position="1"/>
        <end position="19"/>
    </location>
</feature>
<organism evidence="7 8">
    <name type="scientific">Pedobacter duraquae</name>
    <dbReference type="NCBI Taxonomy" id="425511"/>
    <lineage>
        <taxon>Bacteria</taxon>
        <taxon>Pseudomonadati</taxon>
        <taxon>Bacteroidota</taxon>
        <taxon>Sphingobacteriia</taxon>
        <taxon>Sphingobacteriales</taxon>
        <taxon>Sphingobacteriaceae</taxon>
        <taxon>Pedobacter</taxon>
    </lineage>
</organism>
<dbReference type="InterPro" id="IPR000743">
    <property type="entry name" value="Glyco_hydro_28"/>
</dbReference>
<dbReference type="InterPro" id="IPR024535">
    <property type="entry name" value="RHGA/B-epi-like_pectate_lyase"/>
</dbReference>
<dbReference type="PANTHER" id="PTHR31339">
    <property type="entry name" value="PECTIN LYASE-RELATED"/>
    <property type="match status" value="1"/>
</dbReference>
<dbReference type="InterPro" id="IPR012334">
    <property type="entry name" value="Pectin_lyas_fold"/>
</dbReference>
<keyword evidence="2 4" id="KW-0378">Hydrolase</keyword>
<keyword evidence="8" id="KW-1185">Reference proteome</keyword>
<dbReference type="InterPro" id="IPR051801">
    <property type="entry name" value="GH28_Enzymes"/>
</dbReference>
<dbReference type="EMBL" id="SNWM01000001">
    <property type="protein sequence ID" value="TDO24644.1"/>
    <property type="molecule type" value="Genomic_DNA"/>
</dbReference>
<accession>A0A4R6IQJ8</accession>
<reference evidence="7 8" key="1">
    <citation type="submission" date="2019-03" db="EMBL/GenBank/DDBJ databases">
        <title>Genomic Encyclopedia of Archaeal and Bacterial Type Strains, Phase II (KMG-II): from individual species to whole genera.</title>
        <authorList>
            <person name="Goeker M."/>
        </authorList>
    </citation>
    <scope>NUCLEOTIDE SEQUENCE [LARGE SCALE GENOMIC DNA]</scope>
    <source>
        <strain evidence="7 8">DSM 19034</strain>
    </source>
</reference>
<dbReference type="Pfam" id="PF12708">
    <property type="entry name" value="Pect-lyase_RHGA_epim"/>
    <property type="match status" value="1"/>
</dbReference>
<name>A0A4R6IQJ8_9SPHI</name>
<comment type="similarity">
    <text evidence="1 4">Belongs to the glycosyl hydrolase 28 family.</text>
</comment>
<evidence type="ECO:0000256" key="3">
    <source>
        <dbReference type="ARBA" id="ARBA00023295"/>
    </source>
</evidence>
<gene>
    <name evidence="7" type="ORF">CLV32_0936</name>
</gene>
<dbReference type="GO" id="GO:0004650">
    <property type="term" value="F:polygalacturonase activity"/>
    <property type="evidence" value="ECO:0007669"/>
    <property type="project" value="InterPro"/>
</dbReference>
<dbReference type="SUPFAM" id="SSF51126">
    <property type="entry name" value="Pectin lyase-like"/>
    <property type="match status" value="1"/>
</dbReference>
<protein>
    <submittedName>
        <fullName evidence="7">Polygalacturonase</fullName>
    </submittedName>
</protein>
<dbReference type="AlphaFoldDB" id="A0A4R6IQJ8"/>